<feature type="region of interest" description="Disordered" evidence="1">
    <location>
        <begin position="26"/>
        <end position="60"/>
    </location>
</feature>
<organism evidence="2 3">
    <name type="scientific">Cudoniella acicularis</name>
    <dbReference type="NCBI Taxonomy" id="354080"/>
    <lineage>
        <taxon>Eukaryota</taxon>
        <taxon>Fungi</taxon>
        <taxon>Dikarya</taxon>
        <taxon>Ascomycota</taxon>
        <taxon>Pezizomycotina</taxon>
        <taxon>Leotiomycetes</taxon>
        <taxon>Helotiales</taxon>
        <taxon>Tricladiaceae</taxon>
        <taxon>Cudoniella</taxon>
    </lineage>
</organism>
<dbReference type="OrthoDB" id="3433125at2759"/>
<feature type="region of interest" description="Disordered" evidence="1">
    <location>
        <begin position="81"/>
        <end position="108"/>
    </location>
</feature>
<feature type="compositionally biased region" description="Polar residues" evidence="1">
    <location>
        <begin position="86"/>
        <end position="101"/>
    </location>
</feature>
<sequence length="609" mass="66739">MAMVIQFAVKGVAAGIGLASEGIQNHKEKKRAKKAGLVIDDDGESSTSTISSHHPPSLNLSDQDVSVFELEADEAQWELDEAQDELNPSISRQESEITLTDSKGKEKKKETRDLKTIVDAFVRKYPPPTKGPGSIPKPRIQLPVIIPQRRPKARARGFIKAYAPVLEEAGIDQAMFLDFLDTFNKSTEASPWINVLNFANIAGFFVPFGIGVAIQVAVTLTIKVSQEIQGRTRTTSFIHDMNDKFFQPRGLYCFVLTWNPESSETYTSVDTTTNIAKASNLSSPSFLQKLKTSNGNSYGDCCFQETAPLIFPGLDAIDADPSNEAKGKREKLKRGMAFAADYSDRRARATYQANHPESLLAQGPKEKFKSRYADPNHPASSGNLISLITGGKINPPSLSSGNGEGLSGLMNASNSDNNARIGPLTLVAPVVKGVSKVLGKNVLYLMIVNMPTNEEMASAMSMAEISNFNSNSSARCPVEQKSSFQQHPWQQDNVLGATPQSSPYQHYQQNISYPPEHHSSGSRSLGPMTPDQSLQQYNDWLREQHPEACSRPVQFVSPQIQSSGYQTTDGGVRRQRQDMRYGTYTPSTGGGVQYSGVVKGPGPEQERRR</sequence>
<feature type="compositionally biased region" description="Low complexity" evidence="1">
    <location>
        <begin position="45"/>
        <end position="57"/>
    </location>
</feature>
<dbReference type="PANTHER" id="PTHR38887:SF1">
    <property type="entry name" value="RAS MODIFICATION PROTEIN ERF4"/>
    <property type="match status" value="1"/>
</dbReference>
<dbReference type="AlphaFoldDB" id="A0A8H4RAE7"/>
<comment type="caution">
    <text evidence="2">The sequence shown here is derived from an EMBL/GenBank/DDBJ whole genome shotgun (WGS) entry which is preliminary data.</text>
</comment>
<dbReference type="InterPro" id="IPR053221">
    <property type="entry name" value="Burnettramic_acid_biosynth"/>
</dbReference>
<evidence type="ECO:0000313" key="3">
    <source>
        <dbReference type="Proteomes" id="UP000566819"/>
    </source>
</evidence>
<feature type="region of interest" description="Disordered" evidence="1">
    <location>
        <begin position="556"/>
        <end position="609"/>
    </location>
</feature>
<name>A0A8H4RAE7_9HELO</name>
<feature type="compositionally biased region" description="Polar residues" evidence="1">
    <location>
        <begin position="556"/>
        <end position="569"/>
    </location>
</feature>
<dbReference type="PANTHER" id="PTHR38887">
    <property type="entry name" value="CHROMOSOME 21, WHOLE GENOME SHOTGUN SEQUENCE"/>
    <property type="match status" value="1"/>
</dbReference>
<evidence type="ECO:0000313" key="2">
    <source>
        <dbReference type="EMBL" id="KAF4624592.1"/>
    </source>
</evidence>
<dbReference type="EMBL" id="JAAMPI010001609">
    <property type="protein sequence ID" value="KAF4624592.1"/>
    <property type="molecule type" value="Genomic_DNA"/>
</dbReference>
<reference evidence="2 3" key="1">
    <citation type="submission" date="2020-03" db="EMBL/GenBank/DDBJ databases">
        <title>Draft Genome Sequence of Cudoniella acicularis.</title>
        <authorList>
            <person name="Buettner E."/>
            <person name="Kellner H."/>
        </authorList>
    </citation>
    <scope>NUCLEOTIDE SEQUENCE [LARGE SCALE GENOMIC DNA]</scope>
    <source>
        <strain evidence="2 3">DSM 108380</strain>
    </source>
</reference>
<feature type="region of interest" description="Disordered" evidence="1">
    <location>
        <begin position="493"/>
        <end position="533"/>
    </location>
</feature>
<accession>A0A8H4RAE7</accession>
<feature type="compositionally biased region" description="Polar residues" evidence="1">
    <location>
        <begin position="493"/>
        <end position="512"/>
    </location>
</feature>
<gene>
    <name evidence="2" type="ORF">G7Y89_g13578</name>
</gene>
<protein>
    <submittedName>
        <fullName evidence="2">Uncharacterized protein</fullName>
    </submittedName>
</protein>
<dbReference type="Proteomes" id="UP000566819">
    <property type="component" value="Unassembled WGS sequence"/>
</dbReference>
<keyword evidence="3" id="KW-1185">Reference proteome</keyword>
<evidence type="ECO:0000256" key="1">
    <source>
        <dbReference type="SAM" id="MobiDB-lite"/>
    </source>
</evidence>
<proteinExistence type="predicted"/>